<dbReference type="Gene3D" id="2.60.120.1020">
    <property type="entry name" value="Peptide N glycanase, PAW domain"/>
    <property type="match status" value="1"/>
</dbReference>
<dbReference type="InterPro" id="IPR050883">
    <property type="entry name" value="PNGase"/>
</dbReference>
<dbReference type="GO" id="GO:0000224">
    <property type="term" value="F:peptide-N4-(N-acetyl-beta-glucosaminyl)asparagine amidase activity"/>
    <property type="evidence" value="ECO:0007669"/>
    <property type="project" value="UniProtKB-EC"/>
</dbReference>
<keyword evidence="7" id="KW-0963">Cytoplasm</keyword>
<protein>
    <recommendedName>
        <fullName evidence="6">Peptide-N(4)-(N-acetyl-beta-glucosaminyl)asparagine amidase</fullName>
        <ecNumber evidence="5">3.5.1.52</ecNumber>
    </recommendedName>
    <alternativeName>
        <fullName evidence="11">Peptide:N-glycanase</fullName>
    </alternativeName>
</protein>
<evidence type="ECO:0000259" key="13">
    <source>
        <dbReference type="PROSITE" id="PS51398"/>
    </source>
</evidence>
<comment type="catalytic activity">
    <reaction evidence="1">
        <text>Hydrolysis of an N(4)-(acetyl-beta-D-glucosaminyl)asparagine residue in which the glucosamine residue may be further glycosylated, to yield a (substituted) N-acetyl-beta-D-glucosaminylamine and a peptide containing an aspartate residue.</text>
        <dbReference type="EC" id="3.5.1.52"/>
    </reaction>
</comment>
<dbReference type="GO" id="GO:0005634">
    <property type="term" value="C:nucleus"/>
    <property type="evidence" value="ECO:0007669"/>
    <property type="project" value="TreeGrafter"/>
</dbReference>
<comment type="caution">
    <text evidence="14">The sequence shown here is derived from an EMBL/GenBank/DDBJ whole genome shotgun (WGS) entry which is preliminary data.</text>
</comment>
<dbReference type="GO" id="GO:0006516">
    <property type="term" value="P:glycoprotein catabolic process"/>
    <property type="evidence" value="ECO:0007669"/>
    <property type="project" value="InterPro"/>
</dbReference>
<dbReference type="PANTHER" id="PTHR12143">
    <property type="entry name" value="PEPTIDE N-GLYCANASE PNGASE -RELATED"/>
    <property type="match status" value="1"/>
</dbReference>
<keyword evidence="9" id="KW-0378">Hydrolase</keyword>
<dbReference type="EC" id="3.5.1.52" evidence="5"/>
<evidence type="ECO:0000256" key="5">
    <source>
        <dbReference type="ARBA" id="ARBA00012158"/>
    </source>
</evidence>
<evidence type="ECO:0000256" key="4">
    <source>
        <dbReference type="ARBA" id="ARBA00009390"/>
    </source>
</evidence>
<dbReference type="SUPFAM" id="SSF49785">
    <property type="entry name" value="Galactose-binding domain-like"/>
    <property type="match status" value="1"/>
</dbReference>
<name>A0A8S1CM57_9INSE</name>
<dbReference type="PANTHER" id="PTHR12143:SF19">
    <property type="entry name" value="PEPTIDE-N(4)-(N-ACETYL-BETA-GLUCOSAMINYL)ASPARAGINE AMIDASE"/>
    <property type="match status" value="1"/>
</dbReference>
<reference evidence="14 15" key="1">
    <citation type="submission" date="2020-04" db="EMBL/GenBank/DDBJ databases">
        <authorList>
            <person name="Alioto T."/>
            <person name="Alioto T."/>
            <person name="Gomez Garrido J."/>
        </authorList>
    </citation>
    <scope>NUCLEOTIDE SEQUENCE [LARGE SCALE GENOMIC DNA]</scope>
</reference>
<dbReference type="GO" id="GO:0005829">
    <property type="term" value="C:cytosol"/>
    <property type="evidence" value="ECO:0007669"/>
    <property type="project" value="TreeGrafter"/>
</dbReference>
<evidence type="ECO:0000256" key="9">
    <source>
        <dbReference type="ARBA" id="ARBA00022801"/>
    </source>
</evidence>
<evidence type="ECO:0000256" key="6">
    <source>
        <dbReference type="ARBA" id="ARBA00018546"/>
    </source>
</evidence>
<evidence type="ECO:0000256" key="10">
    <source>
        <dbReference type="ARBA" id="ARBA00022833"/>
    </source>
</evidence>
<dbReference type="GO" id="GO:0046872">
    <property type="term" value="F:metal ion binding"/>
    <property type="evidence" value="ECO:0007669"/>
    <property type="project" value="UniProtKB-KW"/>
</dbReference>
<dbReference type="InterPro" id="IPR038680">
    <property type="entry name" value="PAW_sf"/>
</dbReference>
<keyword evidence="8" id="KW-0479">Metal-binding</keyword>
<evidence type="ECO:0000256" key="12">
    <source>
        <dbReference type="PROSITE-ProRule" id="PRU00731"/>
    </source>
</evidence>
<dbReference type="Pfam" id="PF01841">
    <property type="entry name" value="Transglut_core"/>
    <property type="match status" value="1"/>
</dbReference>
<comment type="cofactor">
    <cofactor evidence="2">
        <name>Zn(2+)</name>
        <dbReference type="ChEBI" id="CHEBI:29105"/>
    </cofactor>
</comment>
<dbReference type="Gene3D" id="2.20.25.10">
    <property type="match status" value="1"/>
</dbReference>
<keyword evidence="15" id="KW-1185">Reference proteome</keyword>
<feature type="domain" description="PAW" evidence="13">
    <location>
        <begin position="270"/>
        <end position="468"/>
    </location>
</feature>
<dbReference type="OrthoDB" id="409136at2759"/>
<proteinExistence type="inferred from homology"/>
<dbReference type="AlphaFoldDB" id="A0A8S1CM57"/>
<evidence type="ECO:0000256" key="2">
    <source>
        <dbReference type="ARBA" id="ARBA00001947"/>
    </source>
</evidence>
<dbReference type="InterPro" id="IPR008979">
    <property type="entry name" value="Galactose-bd-like_sf"/>
</dbReference>
<keyword evidence="10" id="KW-0862">Zinc</keyword>
<evidence type="ECO:0000256" key="8">
    <source>
        <dbReference type="ARBA" id="ARBA00022723"/>
    </source>
</evidence>
<dbReference type="InterPro" id="IPR006588">
    <property type="entry name" value="Peptide_N_glycanase_PAW_dom"/>
</dbReference>
<dbReference type="SMART" id="SM00460">
    <property type="entry name" value="TGc"/>
    <property type="match status" value="1"/>
</dbReference>
<dbReference type="Gene3D" id="3.10.620.30">
    <property type="match status" value="1"/>
</dbReference>
<dbReference type="SUPFAM" id="SSF54001">
    <property type="entry name" value="Cysteine proteinases"/>
    <property type="match status" value="1"/>
</dbReference>
<dbReference type="EMBL" id="CADEPI010000053">
    <property type="protein sequence ID" value="CAB3370614.1"/>
    <property type="molecule type" value="Genomic_DNA"/>
</dbReference>
<evidence type="ECO:0000256" key="3">
    <source>
        <dbReference type="ARBA" id="ARBA00004496"/>
    </source>
</evidence>
<evidence type="ECO:0000313" key="15">
    <source>
        <dbReference type="Proteomes" id="UP000494165"/>
    </source>
</evidence>
<evidence type="ECO:0000256" key="7">
    <source>
        <dbReference type="ARBA" id="ARBA00022490"/>
    </source>
</evidence>
<comment type="subcellular location">
    <subcellularLocation>
        <location evidence="3">Cytoplasm</location>
    </subcellularLocation>
</comment>
<organism evidence="14 15">
    <name type="scientific">Cloeon dipterum</name>
    <dbReference type="NCBI Taxonomy" id="197152"/>
    <lineage>
        <taxon>Eukaryota</taxon>
        <taxon>Metazoa</taxon>
        <taxon>Ecdysozoa</taxon>
        <taxon>Arthropoda</taxon>
        <taxon>Hexapoda</taxon>
        <taxon>Insecta</taxon>
        <taxon>Pterygota</taxon>
        <taxon>Palaeoptera</taxon>
        <taxon>Ephemeroptera</taxon>
        <taxon>Pisciforma</taxon>
        <taxon>Baetidae</taxon>
        <taxon>Cloeon</taxon>
    </lineage>
</organism>
<evidence type="ECO:0000256" key="1">
    <source>
        <dbReference type="ARBA" id="ARBA00001650"/>
    </source>
</evidence>
<dbReference type="PROSITE" id="PS51398">
    <property type="entry name" value="PAW"/>
    <property type="match status" value="1"/>
</dbReference>
<accession>A0A8S1CM57</accession>
<evidence type="ECO:0000256" key="11">
    <source>
        <dbReference type="ARBA" id="ARBA00032901"/>
    </source>
</evidence>
<sequence length="468" mass="53706">MQAKARRVVPVEELWIRAQKTLRDHQSEKVGVEEAEDKGLPDLLLYELLQWFKYEFFSWVDQPDCIQCKAKTSPVGMSKKPEHLKEAGRTELFVCPSGHETPFHRYNNPAKLLQTRRGRCGEWANCFTLICRALDMDARLVHDETDHVWTEVWSVTQQRWIHCDACEAIMDSPFTYQAGWGKKLNYVIAFSRDDVQDVTWKYTQEPVKVVMDRRNLCTEEQLQNLLNVLRYRLQEKVSPARKAFLQNRQINELMAMISVPGSHRVLKNTETQGRISGSDEWRRNRKETGQINSNWVWKPNAQELEAGRMQIKFSAAQNLYVKGTEEKMSGWASGVMSASNIARKVERDWKMVYLARTEGAVSDDGSIVWRIEVPKSHKIGGVELTLPAATFDSGKIRWKICGENPDLCFMVPLGQTTFKTRELAGCSAITIKADLTGGSGTCAWQHTQISRQLENDSEFPLQFDVELI</sequence>
<gene>
    <name evidence="14" type="ORF">CLODIP_2_CD08197</name>
</gene>
<dbReference type="Proteomes" id="UP000494165">
    <property type="component" value="Unassembled WGS sequence"/>
</dbReference>
<dbReference type="InterPro" id="IPR038765">
    <property type="entry name" value="Papain-like_cys_pep_sf"/>
</dbReference>
<dbReference type="Pfam" id="PF04721">
    <property type="entry name" value="PAW"/>
    <property type="match status" value="1"/>
</dbReference>
<evidence type="ECO:0000313" key="14">
    <source>
        <dbReference type="EMBL" id="CAB3370614.1"/>
    </source>
</evidence>
<comment type="similarity">
    <text evidence="4 12">Belongs to the transglutaminase-like superfamily. PNGase family.</text>
</comment>
<dbReference type="InterPro" id="IPR002931">
    <property type="entry name" value="Transglutaminase-like"/>
</dbReference>